<dbReference type="InterPro" id="IPR013520">
    <property type="entry name" value="Ribonucl_H"/>
</dbReference>
<dbReference type="PANTHER" id="PTHR11472:SF34">
    <property type="entry name" value="REGULATOR OF TELOMERE ELONGATION HELICASE 1"/>
    <property type="match status" value="1"/>
</dbReference>
<sequence>MKKKYVVVDLETTGHSIKAGDEMIEIGMAVIEDGQLTEQLSAFVRPTQPIPPFISQLTGITDEDVKEAETFDVIAPRVLSLLDGGVFVAHNVQFDLNFLNDALEEEGYLPYTGPVIDTVELARILLPTAESHALSHLSESLQLAHQEAHRAGSDASATAELLLELLKRLHTLPLETLKHLRRLSPRLFSAIEEEIDHAIRLVGIEEDSQFDRFRKIALKKRQTIERLAHPPVLEPFGPFVDELNTVTFPRLFEGYEERRGQLEMMRHVYQSLDQETPLLVEAGTGTGKSLGYLVPAAHYALEHEVPIVVSTHTIQLQEQLFARDLPLLRQLFDAPVQIALLKGRSNYIDLRKFEFFLNDQEDAYNFTLAKAILLVWLTETETGDLEEVSLPGGAAQGNIGIKQLIQSDSQSQLGRFDPWYSRDFFQHAIRQAKDATIIVTNHALLFSDLQFEAGVLPKGSPLILDEAHQIEEVASHHFGLVFDGHTFDRLFRQLGYSSDKKLLHRLLDLSEEWDIAEMVEAHSETVDEALTTLLEEADGLLMIIQAYGLELASRKARREGMVSIRFKRLDRSMRAVQESAKRVELVLRRLRQAIRAIHKLFHEHREQMSYRERSLVADLKAITSQIEEAELAIFETMLAPHDETVSWIETSVKNRKLTRVYTQPIDISERLRRDVFSKRTCILTSATLTVSNKFQFIENRLGLDAFETRRFVVPSPFGYADNVRLMIPTDLPLLQDVPLPEFAETIAEAILQIAEVTEGRMLVLFTSNDLLRLTHEATKPLLPERFTLLSQGVTQGSRQRLMKQFKQLDACILFGTASFWEGVDIPGDDLSCLVIVRLPFAPPDQPIVQARSERIEKLGKSSFFEYSLPQAIIRFKQGFGRLIRTTNDRGVVFVLDRRIETTRYGKRFVTSLPKVPVLSKPLDELTAELELFLNDGD</sequence>
<dbReference type="GO" id="GO:0003887">
    <property type="term" value="F:DNA-directed DNA polymerase activity"/>
    <property type="evidence" value="ECO:0007669"/>
    <property type="project" value="InterPro"/>
</dbReference>
<dbReference type="GO" id="GO:0003677">
    <property type="term" value="F:DNA binding"/>
    <property type="evidence" value="ECO:0007669"/>
    <property type="project" value="InterPro"/>
</dbReference>
<evidence type="ECO:0000256" key="4">
    <source>
        <dbReference type="ARBA" id="ARBA00022839"/>
    </source>
</evidence>
<dbReference type="PANTHER" id="PTHR11472">
    <property type="entry name" value="DNA REPAIR DEAD HELICASE RAD3/XP-D SUBFAMILY MEMBER"/>
    <property type="match status" value="1"/>
</dbReference>
<dbReference type="SUPFAM" id="SSF52540">
    <property type="entry name" value="P-loop containing nucleoside triphosphate hydrolases"/>
    <property type="match status" value="2"/>
</dbReference>
<dbReference type="GO" id="GO:0006260">
    <property type="term" value="P:DNA replication"/>
    <property type="evidence" value="ECO:0007669"/>
    <property type="project" value="InterPro"/>
</dbReference>
<dbReference type="InterPro" id="IPR045028">
    <property type="entry name" value="DinG/Rad3-like"/>
</dbReference>
<dbReference type="InterPro" id="IPR027417">
    <property type="entry name" value="P-loop_NTPase"/>
</dbReference>
<dbReference type="GO" id="GO:0016818">
    <property type="term" value="F:hydrolase activity, acting on acid anhydrides, in phosphorus-containing anhydrides"/>
    <property type="evidence" value="ECO:0007669"/>
    <property type="project" value="InterPro"/>
</dbReference>
<comment type="caution">
    <text evidence="10">The sequence shown here is derived from an EMBL/GenBank/DDBJ whole genome shotgun (WGS) entry which is preliminary data.</text>
</comment>
<dbReference type="SMART" id="SM00491">
    <property type="entry name" value="HELICc2"/>
    <property type="match status" value="1"/>
</dbReference>
<dbReference type="GO" id="GO:0008408">
    <property type="term" value="F:3'-5' exonuclease activity"/>
    <property type="evidence" value="ECO:0007669"/>
    <property type="project" value="UniProtKB-UniRule"/>
</dbReference>
<dbReference type="Gene3D" id="3.30.420.10">
    <property type="entry name" value="Ribonuclease H-like superfamily/Ribonuclease H"/>
    <property type="match status" value="1"/>
</dbReference>
<keyword evidence="1 6" id="KW-0540">Nuclease</keyword>
<keyword evidence="4 6" id="KW-0269">Exonuclease</keyword>
<comment type="similarity">
    <text evidence="6 7">Belongs to the helicase family. DinG subfamily. Type 2 sub-subfamily.</text>
</comment>
<feature type="binding site" evidence="6">
    <location>
        <begin position="282"/>
        <end position="289"/>
    </location>
    <ligand>
        <name>ATP</name>
        <dbReference type="ChEBI" id="CHEBI:30616"/>
    </ligand>
</feature>
<keyword evidence="5 6" id="KW-0067">ATP-binding</keyword>
<dbReference type="AlphaFoldDB" id="A0A0V8GL70"/>
<evidence type="ECO:0000256" key="3">
    <source>
        <dbReference type="ARBA" id="ARBA00022801"/>
    </source>
</evidence>
<evidence type="ECO:0000313" key="10">
    <source>
        <dbReference type="EMBL" id="KSU51029.1"/>
    </source>
</evidence>
<dbReference type="GO" id="GO:0003678">
    <property type="term" value="F:DNA helicase activity"/>
    <property type="evidence" value="ECO:0007669"/>
    <property type="project" value="TreeGrafter"/>
</dbReference>
<dbReference type="NCBIfam" id="TIGR01407">
    <property type="entry name" value="dinG_rel"/>
    <property type="match status" value="1"/>
</dbReference>
<feature type="domain" description="Helicase ATP-binding" evidence="8">
    <location>
        <begin position="247"/>
        <end position="516"/>
    </location>
</feature>
<dbReference type="Pfam" id="PF00929">
    <property type="entry name" value="RNase_T"/>
    <property type="match status" value="1"/>
</dbReference>
<dbReference type="InterPro" id="IPR036397">
    <property type="entry name" value="RNaseH_sf"/>
</dbReference>
<evidence type="ECO:0000256" key="2">
    <source>
        <dbReference type="ARBA" id="ARBA00022741"/>
    </source>
</evidence>
<dbReference type="InterPro" id="IPR006555">
    <property type="entry name" value="ATP-dep_Helicase_C"/>
</dbReference>
<dbReference type="Pfam" id="PF13307">
    <property type="entry name" value="Helicase_C_2"/>
    <property type="match status" value="1"/>
</dbReference>
<keyword evidence="3 6" id="KW-0378">Hydrolase</keyword>
<dbReference type="PROSITE" id="PS51194">
    <property type="entry name" value="HELICASE_CTER"/>
    <property type="match status" value="1"/>
</dbReference>
<dbReference type="PROSITE" id="PS51193">
    <property type="entry name" value="HELICASE_ATP_BIND_2"/>
    <property type="match status" value="1"/>
</dbReference>
<dbReference type="SUPFAM" id="SSF53098">
    <property type="entry name" value="Ribonuclease H-like"/>
    <property type="match status" value="1"/>
</dbReference>
<dbReference type="InterPro" id="IPR001650">
    <property type="entry name" value="Helicase_C-like"/>
</dbReference>
<evidence type="ECO:0000259" key="9">
    <source>
        <dbReference type="PROSITE" id="PS51194"/>
    </source>
</evidence>
<gene>
    <name evidence="6 7" type="primary">dinG</name>
    <name evidence="10" type="ORF">AS033_04960</name>
</gene>
<dbReference type="CDD" id="cd06127">
    <property type="entry name" value="DEDDh"/>
    <property type="match status" value="1"/>
</dbReference>
<proteinExistence type="inferred from homology"/>
<evidence type="ECO:0000256" key="6">
    <source>
        <dbReference type="HAMAP-Rule" id="MF_02206"/>
    </source>
</evidence>
<dbReference type="NCBIfam" id="TIGR00573">
    <property type="entry name" value="dnaq"/>
    <property type="match status" value="1"/>
</dbReference>
<dbReference type="FunFam" id="3.30.420.10:FF:000045">
    <property type="entry name" value="3'-5' exonuclease DinG"/>
    <property type="match status" value="1"/>
</dbReference>
<dbReference type="OrthoDB" id="9803913at2"/>
<evidence type="ECO:0000256" key="5">
    <source>
        <dbReference type="ARBA" id="ARBA00022840"/>
    </source>
</evidence>
<comment type="function">
    <text evidence="6 7">3'-5' exonuclease.</text>
</comment>
<dbReference type="EMBL" id="LNQL01000001">
    <property type="protein sequence ID" value="KSU51029.1"/>
    <property type="molecule type" value="Genomic_DNA"/>
</dbReference>
<evidence type="ECO:0000259" key="8">
    <source>
        <dbReference type="PROSITE" id="PS51193"/>
    </source>
</evidence>
<dbReference type="GO" id="GO:0005524">
    <property type="term" value="F:ATP binding"/>
    <property type="evidence" value="ECO:0007669"/>
    <property type="project" value="UniProtKB-UniRule"/>
</dbReference>
<dbReference type="EC" id="3.1.-.-" evidence="6 7"/>
<dbReference type="InterPro" id="IPR006310">
    <property type="entry name" value="DinG"/>
</dbReference>
<evidence type="ECO:0000256" key="1">
    <source>
        <dbReference type="ARBA" id="ARBA00022722"/>
    </source>
</evidence>
<reference evidence="10 11" key="1">
    <citation type="journal article" date="2015" name="Int. J. Syst. Evol. Microbiol.">
        <title>Exiguobacterium enclense sp. nov., isolated from sediment.</title>
        <authorList>
            <person name="Dastager S.G."/>
            <person name="Mawlankar R."/>
            <person name="Sonalkar V.V."/>
            <person name="Thorat M.N."/>
            <person name="Mual P."/>
            <person name="Verma A."/>
            <person name="Krishnamurthi S."/>
            <person name="Tang S.K."/>
            <person name="Li W.J."/>
        </authorList>
    </citation>
    <scope>NUCLEOTIDE SEQUENCE [LARGE SCALE GENOMIC DNA]</scope>
    <source>
        <strain evidence="10 11">NIO-1109</strain>
    </source>
</reference>
<organism evidence="10 11">
    <name type="scientific">Exiguobacterium indicum</name>
    <dbReference type="NCBI Taxonomy" id="296995"/>
    <lineage>
        <taxon>Bacteria</taxon>
        <taxon>Bacillati</taxon>
        <taxon>Bacillota</taxon>
        <taxon>Bacilli</taxon>
        <taxon>Bacillales</taxon>
        <taxon>Bacillales Family XII. Incertae Sedis</taxon>
        <taxon>Exiguobacterium</taxon>
    </lineage>
</organism>
<dbReference type="Proteomes" id="UP000053797">
    <property type="component" value="Unassembled WGS sequence"/>
</dbReference>
<accession>A0A0V8GL70</accession>
<protein>
    <recommendedName>
        <fullName evidence="6 7">3'-5' exonuclease DinG</fullName>
        <ecNumber evidence="6 7">3.1.-.-</ecNumber>
    </recommendedName>
</protein>
<keyword evidence="2 6" id="KW-0547">Nucleotide-binding</keyword>
<feature type="short sequence motif" description="DEAH box" evidence="6">
    <location>
        <begin position="465"/>
        <end position="468"/>
    </location>
</feature>
<evidence type="ECO:0000256" key="7">
    <source>
        <dbReference type="RuleBase" id="RU364106"/>
    </source>
</evidence>
<dbReference type="InterPro" id="IPR014013">
    <property type="entry name" value="Helic_SF1/SF2_ATP-bd_DinG/Rad3"/>
</dbReference>
<name>A0A0V8GL70_9BACL</name>
<dbReference type="InterPro" id="IPR006054">
    <property type="entry name" value="DnaQ"/>
</dbReference>
<dbReference type="HAMAP" id="MF_02206">
    <property type="entry name" value="DinG_exonucl"/>
    <property type="match status" value="1"/>
</dbReference>
<evidence type="ECO:0000313" key="11">
    <source>
        <dbReference type="Proteomes" id="UP000053797"/>
    </source>
</evidence>
<dbReference type="NCBIfam" id="NF005981">
    <property type="entry name" value="PRK08074.1"/>
    <property type="match status" value="1"/>
</dbReference>
<dbReference type="Gene3D" id="3.40.50.300">
    <property type="entry name" value="P-loop containing nucleotide triphosphate hydrolases"/>
    <property type="match status" value="2"/>
</dbReference>
<feature type="domain" description="Helicase C-terminal" evidence="9">
    <location>
        <begin position="749"/>
        <end position="923"/>
    </location>
</feature>
<dbReference type="InterPro" id="IPR012337">
    <property type="entry name" value="RNaseH-like_sf"/>
</dbReference>
<dbReference type="SMART" id="SM00479">
    <property type="entry name" value="EXOIII"/>
    <property type="match status" value="1"/>
</dbReference>